<protein>
    <submittedName>
        <fullName evidence="1">Uncharacterized protein</fullName>
    </submittedName>
</protein>
<accession>A0A8S9ZHC8</accession>
<evidence type="ECO:0000313" key="1">
    <source>
        <dbReference type="EMBL" id="KAF7632678.1"/>
    </source>
</evidence>
<gene>
    <name evidence="1" type="ORF">Mgra_00007900</name>
</gene>
<feature type="non-terminal residue" evidence="1">
    <location>
        <position position="202"/>
    </location>
</feature>
<dbReference type="Proteomes" id="UP000605970">
    <property type="component" value="Unassembled WGS sequence"/>
</dbReference>
<proteinExistence type="predicted"/>
<sequence>KFNIKQLIVSFPTATDPICSSPSTNIKQLNKRMNGKIVWHSIVSPMSASVSDKLISNTCFNATGQTSNRHALCIKQCVKIEYKNKILILPIVDITRYIVPEMIDITQPAFEFLTGDKHKPQSDIPFDANITFTNWKTCDKYNTLLRSRRVLKFFKKIVHHYSKGISGAFISVAIPYVNGFCSRETTKLSDLISPCIPTKNLN</sequence>
<comment type="caution">
    <text evidence="1">The sequence shown here is derived from an EMBL/GenBank/DDBJ whole genome shotgun (WGS) entry which is preliminary data.</text>
</comment>
<reference evidence="1" key="1">
    <citation type="journal article" date="2020" name="Ecol. Evol.">
        <title>Genome structure and content of the rice root-knot nematode (Meloidogyne graminicola).</title>
        <authorList>
            <person name="Phan N.T."/>
            <person name="Danchin E.G.J."/>
            <person name="Klopp C."/>
            <person name="Perfus-Barbeoch L."/>
            <person name="Kozlowski D.K."/>
            <person name="Koutsovoulos G.D."/>
            <person name="Lopez-Roques C."/>
            <person name="Bouchez O."/>
            <person name="Zahm M."/>
            <person name="Besnard G."/>
            <person name="Bellafiore S."/>
        </authorList>
    </citation>
    <scope>NUCLEOTIDE SEQUENCE</scope>
    <source>
        <strain evidence="1">VN-18</strain>
    </source>
</reference>
<feature type="non-terminal residue" evidence="1">
    <location>
        <position position="1"/>
    </location>
</feature>
<dbReference type="AlphaFoldDB" id="A0A8S9ZHC8"/>
<organism evidence="1 2">
    <name type="scientific">Meloidogyne graminicola</name>
    <dbReference type="NCBI Taxonomy" id="189291"/>
    <lineage>
        <taxon>Eukaryota</taxon>
        <taxon>Metazoa</taxon>
        <taxon>Ecdysozoa</taxon>
        <taxon>Nematoda</taxon>
        <taxon>Chromadorea</taxon>
        <taxon>Rhabditida</taxon>
        <taxon>Tylenchina</taxon>
        <taxon>Tylenchomorpha</taxon>
        <taxon>Tylenchoidea</taxon>
        <taxon>Meloidogynidae</taxon>
        <taxon>Meloidogyninae</taxon>
        <taxon>Meloidogyne</taxon>
    </lineage>
</organism>
<evidence type="ECO:0000313" key="2">
    <source>
        <dbReference type="Proteomes" id="UP000605970"/>
    </source>
</evidence>
<keyword evidence="2" id="KW-1185">Reference proteome</keyword>
<name>A0A8S9ZHC8_9BILA</name>
<dbReference type="EMBL" id="JABEBT010000096">
    <property type="protein sequence ID" value="KAF7632678.1"/>
    <property type="molecule type" value="Genomic_DNA"/>
</dbReference>